<proteinExistence type="predicted"/>
<evidence type="ECO:0000313" key="4">
    <source>
        <dbReference type="Proteomes" id="UP000285190"/>
    </source>
</evidence>
<dbReference type="SUPFAM" id="SSF53756">
    <property type="entry name" value="UDP-Glycosyltransferase/glycogen phosphorylase"/>
    <property type="match status" value="1"/>
</dbReference>
<dbReference type="InterPro" id="IPR028098">
    <property type="entry name" value="Glyco_trans_4-like_N"/>
</dbReference>
<dbReference type="RefSeq" id="WP_119740155.1">
    <property type="nucleotide sequence ID" value="NZ_QYUN01000002.1"/>
</dbReference>
<protein>
    <submittedName>
        <fullName evidence="3">Glycosyltransferase WbuB</fullName>
    </submittedName>
</protein>
<dbReference type="Gene3D" id="3.40.50.2000">
    <property type="entry name" value="Glycogen Phosphorylase B"/>
    <property type="match status" value="2"/>
</dbReference>
<accession>A0A418X3K9</accession>
<sequence length="385" mass="43226">MKILYHHRTRSKDGQYVHIEEMIDALRAQGHEVVIVAPPSAERESFGSDAGFVAWLKRYLPKFVYELMELAYSLVAYRRLSQAVRLHRPDCLYERYNLFLLSGIWLKRKYRLPMLLEVNAPIFEERARYDGISLKRLARWAQGYAWRHADHVLPVTQVLGEIVASYGVERSRIAVIPNGINTGRFDRSPDPQAAKAALGLHGKLVLGFTGFVRDWHGLDKVIDMIAQDVPESERHLLIVGDGPARAALEQQADRLGIRHRVTVTGIVGRDDVAHHVAAFDIALQPAVVAYASPLKLFEYLALGKAIVAPAQPNIMEILIGDHNAVLFDPACKDGLPGAISRLCADAELRRSTGENARKTISERRLTWHANAERAVNLFKRMSSHA</sequence>
<evidence type="ECO:0000313" key="3">
    <source>
        <dbReference type="EMBL" id="RJG07044.1"/>
    </source>
</evidence>
<dbReference type="EMBL" id="QYUN01000002">
    <property type="protein sequence ID" value="RJG07044.1"/>
    <property type="molecule type" value="Genomic_DNA"/>
</dbReference>
<evidence type="ECO:0000259" key="1">
    <source>
        <dbReference type="Pfam" id="PF00534"/>
    </source>
</evidence>
<keyword evidence="3" id="KW-0808">Transferase</keyword>
<keyword evidence="4" id="KW-1185">Reference proteome</keyword>
<dbReference type="Pfam" id="PF00534">
    <property type="entry name" value="Glycos_transf_1"/>
    <property type="match status" value="1"/>
</dbReference>
<dbReference type="PANTHER" id="PTHR45947:SF3">
    <property type="entry name" value="SULFOQUINOVOSYL TRANSFERASE SQD2"/>
    <property type="match status" value="1"/>
</dbReference>
<dbReference type="PANTHER" id="PTHR45947">
    <property type="entry name" value="SULFOQUINOVOSYL TRANSFERASE SQD2"/>
    <property type="match status" value="1"/>
</dbReference>
<evidence type="ECO:0000259" key="2">
    <source>
        <dbReference type="Pfam" id="PF13579"/>
    </source>
</evidence>
<organism evidence="3 4">
    <name type="scientific">Noviherbaspirillum cavernae</name>
    <dbReference type="NCBI Taxonomy" id="2320862"/>
    <lineage>
        <taxon>Bacteria</taxon>
        <taxon>Pseudomonadati</taxon>
        <taxon>Pseudomonadota</taxon>
        <taxon>Betaproteobacteria</taxon>
        <taxon>Burkholderiales</taxon>
        <taxon>Oxalobacteraceae</taxon>
        <taxon>Noviherbaspirillum</taxon>
    </lineage>
</organism>
<dbReference type="CDD" id="cd03794">
    <property type="entry name" value="GT4_WbuB-like"/>
    <property type="match status" value="1"/>
</dbReference>
<reference evidence="3 4" key="1">
    <citation type="submission" date="2018-09" db="EMBL/GenBank/DDBJ databases">
        <authorList>
            <person name="Zhu H."/>
        </authorList>
    </citation>
    <scope>NUCLEOTIDE SEQUENCE [LARGE SCALE GENOMIC DNA]</scope>
    <source>
        <strain evidence="3 4">K2R10-39</strain>
    </source>
</reference>
<dbReference type="Proteomes" id="UP000285190">
    <property type="component" value="Unassembled WGS sequence"/>
</dbReference>
<dbReference type="Pfam" id="PF13579">
    <property type="entry name" value="Glyco_trans_4_4"/>
    <property type="match status" value="1"/>
</dbReference>
<dbReference type="InterPro" id="IPR050194">
    <property type="entry name" value="Glycosyltransferase_grp1"/>
</dbReference>
<dbReference type="InterPro" id="IPR001296">
    <property type="entry name" value="Glyco_trans_1"/>
</dbReference>
<comment type="caution">
    <text evidence="3">The sequence shown here is derived from an EMBL/GenBank/DDBJ whole genome shotgun (WGS) entry which is preliminary data.</text>
</comment>
<feature type="domain" description="Glycosyl transferase family 1" evidence="1">
    <location>
        <begin position="201"/>
        <end position="358"/>
    </location>
</feature>
<dbReference type="GO" id="GO:0016757">
    <property type="term" value="F:glycosyltransferase activity"/>
    <property type="evidence" value="ECO:0007669"/>
    <property type="project" value="InterPro"/>
</dbReference>
<name>A0A418X3K9_9BURK</name>
<gene>
    <name evidence="3" type="ORF">D3870_14485</name>
</gene>
<feature type="domain" description="Glycosyltransferase subfamily 4-like N-terminal" evidence="2">
    <location>
        <begin position="14"/>
        <end position="179"/>
    </location>
</feature>
<dbReference type="OrthoDB" id="509705at2"/>
<dbReference type="AlphaFoldDB" id="A0A418X3K9"/>